<evidence type="ECO:0000313" key="1">
    <source>
        <dbReference type="EMBL" id="SKC24299.1"/>
    </source>
</evidence>
<protein>
    <submittedName>
        <fullName evidence="1">Uncharacterized protein</fullName>
    </submittedName>
</protein>
<dbReference type="AlphaFoldDB" id="A0A1T5HUD4"/>
<sequence length="51" mass="5759">MVEIITKANGVYNQWLLFRLIVTLLPRLNFFNGGQGRSPQKATGHTQIRCG</sequence>
<keyword evidence="2" id="KW-1185">Reference proteome</keyword>
<proteinExistence type="predicted"/>
<gene>
    <name evidence="1" type="ORF">SAMN03080601_03598</name>
</gene>
<organism evidence="1 2">
    <name type="scientific">Alkalitalea saponilacus</name>
    <dbReference type="NCBI Taxonomy" id="889453"/>
    <lineage>
        <taxon>Bacteria</taxon>
        <taxon>Pseudomonadati</taxon>
        <taxon>Bacteroidota</taxon>
        <taxon>Bacteroidia</taxon>
        <taxon>Marinilabiliales</taxon>
        <taxon>Marinilabiliaceae</taxon>
        <taxon>Alkalitalea</taxon>
    </lineage>
</organism>
<name>A0A1T5HUD4_9BACT</name>
<accession>A0A1T5HUD4</accession>
<reference evidence="1 2" key="1">
    <citation type="submission" date="2017-02" db="EMBL/GenBank/DDBJ databases">
        <authorList>
            <person name="Peterson S.W."/>
        </authorList>
    </citation>
    <scope>NUCLEOTIDE SEQUENCE [LARGE SCALE GENOMIC DNA]</scope>
    <source>
        <strain evidence="1 2">DSM 24412</strain>
    </source>
</reference>
<evidence type="ECO:0000313" key="2">
    <source>
        <dbReference type="Proteomes" id="UP000191055"/>
    </source>
</evidence>
<dbReference type="EMBL" id="FUYV01000077">
    <property type="protein sequence ID" value="SKC24299.1"/>
    <property type="molecule type" value="Genomic_DNA"/>
</dbReference>
<dbReference type="Proteomes" id="UP000191055">
    <property type="component" value="Unassembled WGS sequence"/>
</dbReference>